<dbReference type="EMBL" id="CAMGYJ010000004">
    <property type="protein sequence ID" value="CAI0399747.1"/>
    <property type="molecule type" value="Genomic_DNA"/>
</dbReference>
<comment type="caution">
    <text evidence="3">The sequence shown here is derived from an EMBL/GenBank/DDBJ whole genome shotgun (WGS) entry which is preliminary data.</text>
</comment>
<feature type="transmembrane region" description="Helical" evidence="1">
    <location>
        <begin position="39"/>
        <end position="58"/>
    </location>
</feature>
<evidence type="ECO:0000313" key="4">
    <source>
        <dbReference type="Proteomes" id="UP001154282"/>
    </source>
</evidence>
<evidence type="ECO:0000256" key="1">
    <source>
        <dbReference type="SAM" id="Phobius"/>
    </source>
</evidence>
<proteinExistence type="predicted"/>
<gene>
    <name evidence="3" type="ORF">LITE_LOCUS10459</name>
    <name evidence="2" type="ORF">LITE_LOCUS3346</name>
</gene>
<keyword evidence="1" id="KW-1133">Transmembrane helix</keyword>
<name>A0AAV0IQQ4_9ROSI</name>
<feature type="transmembrane region" description="Helical" evidence="1">
    <location>
        <begin position="6"/>
        <end position="27"/>
    </location>
</feature>
<keyword evidence="1" id="KW-0472">Membrane</keyword>
<sequence>MVSWAWVWKGTLIDLLKVAAYSAAFLLAREGHRRYSFAYGLFLNIVGVICAQAISHYLQRLKRNWQGLRQPLPPSPARRYYPAGHQLLTS</sequence>
<reference evidence="3" key="1">
    <citation type="submission" date="2022-08" db="EMBL/GenBank/DDBJ databases">
        <authorList>
            <person name="Gutierrez-Valencia J."/>
        </authorList>
    </citation>
    <scope>NUCLEOTIDE SEQUENCE</scope>
</reference>
<keyword evidence="4" id="KW-1185">Reference proteome</keyword>
<dbReference type="AlphaFoldDB" id="A0AAV0IQQ4"/>
<accession>A0AAV0IQQ4</accession>
<protein>
    <submittedName>
        <fullName evidence="3">Uncharacterized protein</fullName>
    </submittedName>
</protein>
<keyword evidence="1" id="KW-0812">Transmembrane</keyword>
<organism evidence="3 4">
    <name type="scientific">Linum tenue</name>
    <dbReference type="NCBI Taxonomy" id="586396"/>
    <lineage>
        <taxon>Eukaryota</taxon>
        <taxon>Viridiplantae</taxon>
        <taxon>Streptophyta</taxon>
        <taxon>Embryophyta</taxon>
        <taxon>Tracheophyta</taxon>
        <taxon>Spermatophyta</taxon>
        <taxon>Magnoliopsida</taxon>
        <taxon>eudicotyledons</taxon>
        <taxon>Gunneridae</taxon>
        <taxon>Pentapetalae</taxon>
        <taxon>rosids</taxon>
        <taxon>fabids</taxon>
        <taxon>Malpighiales</taxon>
        <taxon>Linaceae</taxon>
        <taxon>Linum</taxon>
    </lineage>
</organism>
<dbReference type="Proteomes" id="UP001154282">
    <property type="component" value="Unassembled WGS sequence"/>
</dbReference>
<dbReference type="EMBL" id="CAMGYJ010000002">
    <property type="protein sequence ID" value="CAI0381887.1"/>
    <property type="molecule type" value="Genomic_DNA"/>
</dbReference>
<evidence type="ECO:0000313" key="2">
    <source>
        <dbReference type="EMBL" id="CAI0381887.1"/>
    </source>
</evidence>
<evidence type="ECO:0000313" key="3">
    <source>
        <dbReference type="EMBL" id="CAI0399747.1"/>
    </source>
</evidence>